<dbReference type="AlphaFoldDB" id="A0A964WTW6"/>
<evidence type="ECO:0000313" key="8">
    <source>
        <dbReference type="Proteomes" id="UP000773614"/>
    </source>
</evidence>
<gene>
    <name evidence="7" type="ORF">E4O86_12205</name>
</gene>
<dbReference type="InterPro" id="IPR015590">
    <property type="entry name" value="Aldehyde_DH_dom"/>
</dbReference>
<dbReference type="RefSeq" id="WP_161140822.1">
    <property type="nucleotide sequence ID" value="NZ_SPKJ01000038.1"/>
</dbReference>
<dbReference type="EMBL" id="SPKJ01000038">
    <property type="protein sequence ID" value="MYZ48472.1"/>
    <property type="molecule type" value="Genomic_DNA"/>
</dbReference>
<protein>
    <submittedName>
        <fullName evidence="7">Aldehyde dehydrogenase</fullName>
    </submittedName>
</protein>
<evidence type="ECO:0000256" key="1">
    <source>
        <dbReference type="ARBA" id="ARBA00009986"/>
    </source>
</evidence>
<dbReference type="Gene3D" id="3.40.309.10">
    <property type="entry name" value="Aldehyde Dehydrogenase, Chain A, domain 2"/>
    <property type="match status" value="1"/>
</dbReference>
<keyword evidence="2 5" id="KW-0560">Oxidoreductase</keyword>
<dbReference type="Pfam" id="PF00171">
    <property type="entry name" value="Aldedh"/>
    <property type="match status" value="1"/>
</dbReference>
<comment type="similarity">
    <text evidence="1 5">Belongs to the aldehyde dehydrogenase family.</text>
</comment>
<dbReference type="Gene3D" id="3.40.605.10">
    <property type="entry name" value="Aldehyde Dehydrogenase, Chain A, domain 1"/>
    <property type="match status" value="1"/>
</dbReference>
<evidence type="ECO:0000313" key="7">
    <source>
        <dbReference type="EMBL" id="MYZ48472.1"/>
    </source>
</evidence>
<dbReference type="GO" id="GO:0016620">
    <property type="term" value="F:oxidoreductase activity, acting on the aldehyde or oxo group of donors, NAD or NADP as acceptor"/>
    <property type="evidence" value="ECO:0007669"/>
    <property type="project" value="InterPro"/>
</dbReference>
<evidence type="ECO:0000256" key="5">
    <source>
        <dbReference type="RuleBase" id="RU003345"/>
    </source>
</evidence>
<organism evidence="7 8">
    <name type="scientific">Propylenella binzhouense</name>
    <dbReference type="NCBI Taxonomy" id="2555902"/>
    <lineage>
        <taxon>Bacteria</taxon>
        <taxon>Pseudomonadati</taxon>
        <taxon>Pseudomonadota</taxon>
        <taxon>Alphaproteobacteria</taxon>
        <taxon>Hyphomicrobiales</taxon>
        <taxon>Propylenellaceae</taxon>
        <taxon>Propylenella</taxon>
    </lineage>
</organism>
<dbReference type="InterPro" id="IPR016163">
    <property type="entry name" value="Ald_DH_C"/>
</dbReference>
<dbReference type="SUPFAM" id="SSF53720">
    <property type="entry name" value="ALDH-like"/>
    <property type="match status" value="1"/>
</dbReference>
<comment type="caution">
    <text evidence="7">The sequence shown here is derived from an EMBL/GenBank/DDBJ whole genome shotgun (WGS) entry which is preliminary data.</text>
</comment>
<keyword evidence="8" id="KW-1185">Reference proteome</keyword>
<dbReference type="CDD" id="cd07114">
    <property type="entry name" value="ALDH_DhaS"/>
    <property type="match status" value="1"/>
</dbReference>
<keyword evidence="3" id="KW-0558">Oxidation</keyword>
<feature type="active site" evidence="4">
    <location>
        <position position="257"/>
    </location>
</feature>
<reference evidence="7" key="1">
    <citation type="submission" date="2019-03" db="EMBL/GenBank/DDBJ databases">
        <title>Afifella sp. nov., isolated from activated sludge.</title>
        <authorList>
            <person name="Li Q."/>
            <person name="Liu Y."/>
        </authorList>
    </citation>
    <scope>NUCLEOTIDE SEQUENCE</scope>
    <source>
        <strain evidence="7">L72</strain>
    </source>
</reference>
<name>A0A964WTW6_9HYPH</name>
<dbReference type="InterPro" id="IPR016162">
    <property type="entry name" value="Ald_DH_N"/>
</dbReference>
<dbReference type="InterPro" id="IPR016160">
    <property type="entry name" value="Ald_DH_CS_CYS"/>
</dbReference>
<dbReference type="PROSITE" id="PS00687">
    <property type="entry name" value="ALDEHYDE_DEHYDR_GLU"/>
    <property type="match status" value="1"/>
</dbReference>
<dbReference type="InterPro" id="IPR029510">
    <property type="entry name" value="Ald_DH_CS_GLU"/>
</dbReference>
<evidence type="ECO:0000256" key="4">
    <source>
        <dbReference type="PROSITE-ProRule" id="PRU10007"/>
    </source>
</evidence>
<accession>A0A964WTW6</accession>
<evidence type="ECO:0000259" key="6">
    <source>
        <dbReference type="Pfam" id="PF00171"/>
    </source>
</evidence>
<dbReference type="FunFam" id="3.40.605.10:FF:000007">
    <property type="entry name" value="NAD/NADP-dependent betaine aldehyde dehydrogenase"/>
    <property type="match status" value="1"/>
</dbReference>
<feature type="domain" description="Aldehyde dehydrogenase" evidence="6">
    <location>
        <begin position="27"/>
        <end position="481"/>
    </location>
</feature>
<dbReference type="Proteomes" id="UP000773614">
    <property type="component" value="Unassembled WGS sequence"/>
</dbReference>
<dbReference type="FunFam" id="3.40.309.10:FF:000012">
    <property type="entry name" value="Betaine aldehyde dehydrogenase"/>
    <property type="match status" value="1"/>
</dbReference>
<dbReference type="PROSITE" id="PS00070">
    <property type="entry name" value="ALDEHYDE_DEHYDR_CYS"/>
    <property type="match status" value="1"/>
</dbReference>
<evidence type="ECO:0000256" key="3">
    <source>
        <dbReference type="ARBA" id="ARBA00023097"/>
    </source>
</evidence>
<evidence type="ECO:0000256" key="2">
    <source>
        <dbReference type="ARBA" id="ARBA00023002"/>
    </source>
</evidence>
<dbReference type="PANTHER" id="PTHR11699">
    <property type="entry name" value="ALDEHYDE DEHYDROGENASE-RELATED"/>
    <property type="match status" value="1"/>
</dbReference>
<sequence>MDQVTAGTASIGRYGNYINGAEVPCDREMESLNPFTGKAWAIVPDGSESDIHAAVAAARRAFDSGPWGRMTATERGRLMRRLGDLVARDAEDLALMECRDNGKLYREMLGQWRYIAEFFYYFAGAADKLHGDVVPSDRRNFFIYTRHEPLGVVGAITPWNSPGLLLAMKLGPGLAAGCTFVVKPSEHTPVSTLELARRFEEAGFPAGVFNVVTGQGALGAALVRHPGIDKVAFTGATGTGKRIAASAAENLTRASLELGGKSPNIVFEDADLRVAANGAIAGIFGATGQTCMAGSRLLVQESVHDALVDQIAERAGRIRMGDPLEPETEMGPVANEPQYRKVMDYIEVARSDGAVIRCGGRGDPALAGYFVQPTVLTGVTNDMRIAREEVFGPILSVITFRDEEEAIRIANDTRFGLAAAVWTQNVHRAHRVAHRLRAGTVWINAYRVVSFAAPFGGFGESGLGRENGMDSVREFTETKSVYVELSGETRDPFMLG</sequence>
<proteinExistence type="inferred from homology"/>
<dbReference type="InterPro" id="IPR016161">
    <property type="entry name" value="Ald_DH/histidinol_DH"/>
</dbReference>
<dbReference type="OrthoDB" id="9812625at2"/>